<gene>
    <name evidence="1" type="ORF">FD35_GL002491</name>
</gene>
<evidence type="ECO:0000313" key="2">
    <source>
        <dbReference type="Proteomes" id="UP000051999"/>
    </source>
</evidence>
<organism evidence="1 2">
    <name type="scientific">Furfurilactobacillus rossiae DSM 15814</name>
    <dbReference type="NCBI Taxonomy" id="1114972"/>
    <lineage>
        <taxon>Bacteria</taxon>
        <taxon>Bacillati</taxon>
        <taxon>Bacillota</taxon>
        <taxon>Bacilli</taxon>
        <taxon>Lactobacillales</taxon>
        <taxon>Lactobacillaceae</taxon>
        <taxon>Furfurilactobacillus</taxon>
    </lineage>
</organism>
<proteinExistence type="predicted"/>
<dbReference type="Proteomes" id="UP000051999">
    <property type="component" value="Unassembled WGS sequence"/>
</dbReference>
<name>A0A0R1RDA1_9LACO</name>
<sequence length="64" mass="7481">MKSPHVHCKHRTTRHETASKPVSKRKLCPFLDVWLVNLLNELDYRQCSMVTNGDKIKCLLLLFS</sequence>
<dbReference type="AlphaFoldDB" id="A0A0R1RDA1"/>
<dbReference type="EMBL" id="AZFF01000007">
    <property type="protein sequence ID" value="KRL55037.1"/>
    <property type="molecule type" value="Genomic_DNA"/>
</dbReference>
<keyword evidence="2" id="KW-1185">Reference proteome</keyword>
<accession>A0A0R1RDA1</accession>
<evidence type="ECO:0000313" key="1">
    <source>
        <dbReference type="EMBL" id="KRL55037.1"/>
    </source>
</evidence>
<reference evidence="1 2" key="1">
    <citation type="journal article" date="2015" name="Genome Announc.">
        <title>Expanding the biotechnology potential of lactobacilli through comparative genomics of 213 strains and associated genera.</title>
        <authorList>
            <person name="Sun Z."/>
            <person name="Harris H.M."/>
            <person name="McCann A."/>
            <person name="Guo C."/>
            <person name="Argimon S."/>
            <person name="Zhang W."/>
            <person name="Yang X."/>
            <person name="Jeffery I.B."/>
            <person name="Cooney J.C."/>
            <person name="Kagawa T.F."/>
            <person name="Liu W."/>
            <person name="Song Y."/>
            <person name="Salvetti E."/>
            <person name="Wrobel A."/>
            <person name="Rasinkangas P."/>
            <person name="Parkhill J."/>
            <person name="Rea M.C."/>
            <person name="O'Sullivan O."/>
            <person name="Ritari J."/>
            <person name="Douillard F.P."/>
            <person name="Paul Ross R."/>
            <person name="Yang R."/>
            <person name="Briner A.E."/>
            <person name="Felis G.E."/>
            <person name="de Vos W.M."/>
            <person name="Barrangou R."/>
            <person name="Klaenhammer T.R."/>
            <person name="Caufield P.W."/>
            <person name="Cui Y."/>
            <person name="Zhang H."/>
            <person name="O'Toole P.W."/>
        </authorList>
    </citation>
    <scope>NUCLEOTIDE SEQUENCE [LARGE SCALE GENOMIC DNA]</scope>
    <source>
        <strain evidence="1 2">DSM 15814</strain>
    </source>
</reference>
<comment type="caution">
    <text evidence="1">The sequence shown here is derived from an EMBL/GenBank/DDBJ whole genome shotgun (WGS) entry which is preliminary data.</text>
</comment>
<protein>
    <submittedName>
        <fullName evidence="1">Uncharacterized protein</fullName>
    </submittedName>
</protein>